<name>A0A1V3U504_ELIME</name>
<accession>A0A1V3U504</accession>
<protein>
    <submittedName>
        <fullName evidence="1">Uncharacterized protein</fullName>
    </submittedName>
</protein>
<dbReference type="RefSeq" id="WP_069213967.1">
    <property type="nucleotide sequence ID" value="NZ_CP016378.1"/>
</dbReference>
<proteinExistence type="predicted"/>
<evidence type="ECO:0000313" key="2">
    <source>
        <dbReference type="Proteomes" id="UP000188947"/>
    </source>
</evidence>
<evidence type="ECO:0000313" key="1">
    <source>
        <dbReference type="EMBL" id="OOH97405.1"/>
    </source>
</evidence>
<reference evidence="1 2" key="1">
    <citation type="submission" date="2016-11" db="EMBL/GenBank/DDBJ databases">
        <title>Genome sequence and comparative genomic analysis of clinical strain Elizabethkingia meningoseptica 61421 PRCM.</title>
        <authorList>
            <person name="Wang M."/>
            <person name="Hu S."/>
            <person name="Cao L."/>
            <person name="Jiang T."/>
            <person name="Zhou Y."/>
            <person name="Ming D."/>
        </authorList>
    </citation>
    <scope>NUCLEOTIDE SEQUENCE [LARGE SCALE GENOMIC DNA]</scope>
    <source>
        <strain evidence="1 2">61421 PRCM</strain>
    </source>
</reference>
<dbReference type="EMBL" id="MPOG01000004">
    <property type="protein sequence ID" value="OOH97405.1"/>
    <property type="molecule type" value="Genomic_DNA"/>
</dbReference>
<comment type="caution">
    <text evidence="1">The sequence shown here is derived from an EMBL/GenBank/DDBJ whole genome shotgun (WGS) entry which is preliminary data.</text>
</comment>
<gene>
    <name evidence="1" type="ORF">BMF97_03560</name>
</gene>
<dbReference type="Proteomes" id="UP000188947">
    <property type="component" value="Unassembled WGS sequence"/>
</dbReference>
<keyword evidence="2" id="KW-1185">Reference proteome</keyword>
<dbReference type="AlphaFoldDB" id="A0A1V3U504"/>
<sequence>MTKKEQLKQTDKKQYSPPKLNVDTVIMEHSIAAQSATVNITGDAGINQPAITDWTDKGTIGDGISEF</sequence>
<organism evidence="1 2">
    <name type="scientific">Elizabethkingia meningoseptica</name>
    <name type="common">Chryseobacterium meningosepticum</name>
    <dbReference type="NCBI Taxonomy" id="238"/>
    <lineage>
        <taxon>Bacteria</taxon>
        <taxon>Pseudomonadati</taxon>
        <taxon>Bacteroidota</taxon>
        <taxon>Flavobacteriia</taxon>
        <taxon>Flavobacteriales</taxon>
        <taxon>Weeksellaceae</taxon>
        <taxon>Elizabethkingia</taxon>
    </lineage>
</organism>